<dbReference type="SMART" id="SM00060">
    <property type="entry name" value="FN3"/>
    <property type="match status" value="3"/>
</dbReference>
<dbReference type="AlphaFoldDB" id="A0AAJ6YQV5"/>
<dbReference type="Proteomes" id="UP000695007">
    <property type="component" value="Unplaced"/>
</dbReference>
<gene>
    <name evidence="14" type="primary">LOC105365930</name>
</gene>
<dbReference type="InterPro" id="IPR003599">
    <property type="entry name" value="Ig_sub"/>
</dbReference>
<feature type="domain" description="Fibronectin type-III" evidence="12">
    <location>
        <begin position="378"/>
        <end position="473"/>
    </location>
</feature>
<dbReference type="PANTHER" id="PTHR13817">
    <property type="entry name" value="TITIN"/>
    <property type="match status" value="1"/>
</dbReference>
<proteinExistence type="predicted"/>
<dbReference type="InterPro" id="IPR013783">
    <property type="entry name" value="Ig-like_fold"/>
</dbReference>
<feature type="domain" description="Fibronectin type-III" evidence="12">
    <location>
        <begin position="278"/>
        <end position="373"/>
    </location>
</feature>
<dbReference type="InterPro" id="IPR036179">
    <property type="entry name" value="Ig-like_dom_sf"/>
</dbReference>
<evidence type="ECO:0000259" key="12">
    <source>
        <dbReference type="PROSITE" id="PS50853"/>
    </source>
</evidence>
<keyword evidence="7" id="KW-1015">Disulfide bond</keyword>
<dbReference type="PANTHER" id="PTHR13817:SF172">
    <property type="entry name" value="IG-LIKE DOMAIN-CONTAINING PROTEIN"/>
    <property type="match status" value="1"/>
</dbReference>
<keyword evidence="5 10" id="KW-1133">Transmembrane helix</keyword>
<reference evidence="14" key="1">
    <citation type="submission" date="2025-08" db="UniProtKB">
        <authorList>
            <consortium name="RefSeq"/>
        </authorList>
    </citation>
    <scope>IDENTIFICATION</scope>
</reference>
<dbReference type="InterPro" id="IPR036116">
    <property type="entry name" value="FN3_sf"/>
</dbReference>
<dbReference type="FunFam" id="2.60.40.10:FF:001167">
    <property type="entry name" value="Roundabout 2, isoform B"/>
    <property type="match status" value="1"/>
</dbReference>
<dbReference type="GO" id="GO:0016020">
    <property type="term" value="C:membrane"/>
    <property type="evidence" value="ECO:0007669"/>
    <property type="project" value="UniProtKB-SubCell"/>
</dbReference>
<dbReference type="InterPro" id="IPR007110">
    <property type="entry name" value="Ig-like_dom"/>
</dbReference>
<dbReference type="SMART" id="SM00409">
    <property type="entry name" value="IG"/>
    <property type="match status" value="2"/>
</dbReference>
<evidence type="ECO:0000256" key="4">
    <source>
        <dbReference type="ARBA" id="ARBA00022737"/>
    </source>
</evidence>
<feature type="transmembrane region" description="Helical" evidence="10">
    <location>
        <begin position="496"/>
        <end position="518"/>
    </location>
</feature>
<feature type="compositionally biased region" description="Polar residues" evidence="9">
    <location>
        <begin position="627"/>
        <end position="639"/>
    </location>
</feature>
<evidence type="ECO:0000256" key="10">
    <source>
        <dbReference type="SAM" id="Phobius"/>
    </source>
</evidence>
<feature type="compositionally biased region" description="Polar residues" evidence="9">
    <location>
        <begin position="657"/>
        <end position="668"/>
    </location>
</feature>
<evidence type="ECO:0000256" key="5">
    <source>
        <dbReference type="ARBA" id="ARBA00022989"/>
    </source>
</evidence>
<dbReference type="RefSeq" id="XP_011502527.1">
    <property type="nucleotide sequence ID" value="XM_011504225.1"/>
</dbReference>
<feature type="compositionally biased region" description="Pro residues" evidence="9">
    <location>
        <begin position="709"/>
        <end position="719"/>
    </location>
</feature>
<dbReference type="InterPro" id="IPR003961">
    <property type="entry name" value="FN3_dom"/>
</dbReference>
<dbReference type="GO" id="GO:0009653">
    <property type="term" value="P:anatomical structure morphogenesis"/>
    <property type="evidence" value="ECO:0007669"/>
    <property type="project" value="UniProtKB-ARBA"/>
</dbReference>
<dbReference type="Pfam" id="PF00041">
    <property type="entry name" value="fn3"/>
    <property type="match status" value="2"/>
</dbReference>
<dbReference type="GO" id="GO:0030154">
    <property type="term" value="P:cell differentiation"/>
    <property type="evidence" value="ECO:0007669"/>
    <property type="project" value="UniProtKB-ARBA"/>
</dbReference>
<dbReference type="CDD" id="cd00063">
    <property type="entry name" value="FN3"/>
    <property type="match status" value="3"/>
</dbReference>
<dbReference type="Gene3D" id="2.60.40.10">
    <property type="entry name" value="Immunoglobulins"/>
    <property type="match status" value="5"/>
</dbReference>
<evidence type="ECO:0000256" key="7">
    <source>
        <dbReference type="ARBA" id="ARBA00023157"/>
    </source>
</evidence>
<dbReference type="SUPFAM" id="SSF48726">
    <property type="entry name" value="Immunoglobulin"/>
    <property type="match status" value="2"/>
</dbReference>
<feature type="domain" description="Fibronectin type-III" evidence="12">
    <location>
        <begin position="164"/>
        <end position="258"/>
    </location>
</feature>
<dbReference type="Pfam" id="PF07679">
    <property type="entry name" value="I-set"/>
    <property type="match status" value="1"/>
</dbReference>
<dbReference type="PROSITE" id="PS50853">
    <property type="entry name" value="FN3"/>
    <property type="match status" value="3"/>
</dbReference>
<dbReference type="InterPro" id="IPR003598">
    <property type="entry name" value="Ig_sub2"/>
</dbReference>
<keyword evidence="6 10" id="KW-0472">Membrane</keyword>
<keyword evidence="8" id="KW-0393">Immunoglobulin domain</keyword>
<feature type="region of interest" description="Disordered" evidence="9">
    <location>
        <begin position="701"/>
        <end position="722"/>
    </location>
</feature>
<evidence type="ECO:0000259" key="11">
    <source>
        <dbReference type="PROSITE" id="PS50835"/>
    </source>
</evidence>
<dbReference type="SUPFAM" id="SSF49265">
    <property type="entry name" value="Fibronectin type III"/>
    <property type="match status" value="2"/>
</dbReference>
<dbReference type="FunFam" id="2.60.40.10:FF:000028">
    <property type="entry name" value="Neuronal cell adhesion molecule"/>
    <property type="match status" value="1"/>
</dbReference>
<dbReference type="GeneID" id="105365930"/>
<dbReference type="GO" id="GO:0007399">
    <property type="term" value="P:nervous system development"/>
    <property type="evidence" value="ECO:0007669"/>
    <property type="project" value="UniProtKB-ARBA"/>
</dbReference>
<dbReference type="InterPro" id="IPR050964">
    <property type="entry name" value="Striated_Muscle_Regulatory"/>
</dbReference>
<dbReference type="PROSITE" id="PS50835">
    <property type="entry name" value="IG_LIKE"/>
    <property type="match status" value="1"/>
</dbReference>
<dbReference type="SMART" id="SM00408">
    <property type="entry name" value="IGc2"/>
    <property type="match status" value="1"/>
</dbReference>
<keyword evidence="3" id="KW-0732">Signal</keyword>
<feature type="domain" description="Ig-like" evidence="11">
    <location>
        <begin position="59"/>
        <end position="147"/>
    </location>
</feature>
<dbReference type="InterPro" id="IPR013098">
    <property type="entry name" value="Ig_I-set"/>
</dbReference>
<evidence type="ECO:0000256" key="1">
    <source>
        <dbReference type="ARBA" id="ARBA00004167"/>
    </source>
</evidence>
<evidence type="ECO:0000256" key="8">
    <source>
        <dbReference type="ARBA" id="ARBA00023319"/>
    </source>
</evidence>
<evidence type="ECO:0000256" key="3">
    <source>
        <dbReference type="ARBA" id="ARBA00022729"/>
    </source>
</evidence>
<sequence length="983" mass="109892">MFPGHYYQERYVVNENGSLQIKQIVRKDEGHYVCSAISQVGATTATVFLSVTSTEEIPPPIIELGPTNQTLILKSTAFFPCRAIGNPMPKINWHKNGQPIRLDPRITILNNGTLVINDLQKNDMGIYTCTASSDTGNTSWSAALKVSSIITLHPTPNISDLPQNPSKPRIVNTTSNSITITWSPGREGSSKIIGYHVEYFSSNLNTGWVIATNRIIEDTYIVTDLRPDTNYVFLVRVENDHGLSLPGPLSDVAHTLSNDQHTLSQNELIRARDRLNNEILQLNEVIPLSSTTMKIIWNILGAPDLVDGMYIRYREMSDKPPEYQMVTVMNAGATSYVLTNLKKYTRYEFFLVPFYKTIEGRPSNVKLAMTQEDIPSSPPENVHVGMINSTSAFVRWAPPPKSQLNGQLIGYKIQIKSNSSNKILGQMSLNASTTSVIINSLNSGGIYTARVAGLTHIGSGPFSIPTLLNMDLEQLHQQPPRSNSNRGNSSIVSETWFLMLMIMMILSIIAALMGTFYLRRRQAVNKQLGHLNVPVSTANDICQLNKDSLWLERGWRPTNSLQHTGDKDCETKLLNNHMIGSNVIGIPSSEYAEVNLTTFYNTRKPSAPPEPYATTTLCVTNCTSESIETSGQKSNSSDSCVKPDYSSLESAQEHNKSTMSPSSDNASSIYTDDTIEYQRRQPHHGFLSQIQQQQQDLQSIPLPNWCDMLPPPPEHPPTPENSLPNRVHQQSIATFSPHFSKRPNTQNILDCTTSKIESPPTPPIRLPSNNFLLLPTSWNSSHDSTNHQQIRYTSLPPQTNPPPVPSFPQGFSHYDVYKAQENEYESGSLIYGHHNSLIKTRDCHTHDTFDRIKQNEESFHTDNHYPKENDDWDRKSCESNTHSDVCYSCSESSCLYADTIEYNNKFVPAHLQINSSLCASHSNNCSVNPRVCDNASPIKQTGLPSPTFSVDSNYSRVPQDACLSLKSKNMHRHNHCKAQNIKN</sequence>
<evidence type="ECO:0000313" key="14">
    <source>
        <dbReference type="RefSeq" id="XP_011502527.1"/>
    </source>
</evidence>
<name>A0AAJ6YQV5_9HYME</name>
<organism evidence="13 14">
    <name type="scientific">Ceratosolen solmsi marchali</name>
    <dbReference type="NCBI Taxonomy" id="326594"/>
    <lineage>
        <taxon>Eukaryota</taxon>
        <taxon>Metazoa</taxon>
        <taxon>Ecdysozoa</taxon>
        <taxon>Arthropoda</taxon>
        <taxon>Hexapoda</taxon>
        <taxon>Insecta</taxon>
        <taxon>Pterygota</taxon>
        <taxon>Neoptera</taxon>
        <taxon>Endopterygota</taxon>
        <taxon>Hymenoptera</taxon>
        <taxon>Apocrita</taxon>
        <taxon>Proctotrupomorpha</taxon>
        <taxon>Chalcidoidea</taxon>
        <taxon>Agaonidae</taxon>
        <taxon>Agaoninae</taxon>
        <taxon>Ceratosolen</taxon>
    </lineage>
</organism>
<accession>A0AAJ6YQV5</accession>
<feature type="region of interest" description="Disordered" evidence="9">
    <location>
        <begin position="627"/>
        <end position="668"/>
    </location>
</feature>
<keyword evidence="4" id="KW-0677">Repeat</keyword>
<comment type="subcellular location">
    <subcellularLocation>
        <location evidence="1">Membrane</location>
        <topology evidence="1">Single-pass membrane protein</topology>
    </subcellularLocation>
</comment>
<keyword evidence="2 10" id="KW-0812">Transmembrane</keyword>
<evidence type="ECO:0000313" key="13">
    <source>
        <dbReference type="Proteomes" id="UP000695007"/>
    </source>
</evidence>
<evidence type="ECO:0000256" key="6">
    <source>
        <dbReference type="ARBA" id="ARBA00023136"/>
    </source>
</evidence>
<protein>
    <submittedName>
        <fullName evidence="14">Roundabout homolog 2-like</fullName>
    </submittedName>
</protein>
<keyword evidence="13" id="KW-1185">Reference proteome</keyword>
<dbReference type="FunFam" id="2.60.40.10:FF:000008">
    <property type="entry name" value="roundabout homolog 2 isoform X2"/>
    <property type="match status" value="1"/>
</dbReference>
<evidence type="ECO:0000256" key="9">
    <source>
        <dbReference type="SAM" id="MobiDB-lite"/>
    </source>
</evidence>
<dbReference type="KEGG" id="csol:105365930"/>
<evidence type="ECO:0000256" key="2">
    <source>
        <dbReference type="ARBA" id="ARBA00022692"/>
    </source>
</evidence>